<evidence type="ECO:0000256" key="1">
    <source>
        <dbReference type="ARBA" id="ARBA00001614"/>
    </source>
</evidence>
<evidence type="ECO:0000256" key="7">
    <source>
        <dbReference type="ARBA" id="ARBA00014165"/>
    </source>
</evidence>
<protein>
    <recommendedName>
        <fullName evidence="7 12">Aldose 1-epimerase</fullName>
        <ecNumber evidence="6 12">5.1.3.3</ecNumber>
    </recommendedName>
</protein>
<evidence type="ECO:0000256" key="9">
    <source>
        <dbReference type="ARBA" id="ARBA00022553"/>
    </source>
</evidence>
<evidence type="ECO:0000313" key="17">
    <source>
        <dbReference type="Proteomes" id="UP000199263"/>
    </source>
</evidence>
<accession>A0A1I1HXG3</accession>
<proteinExistence type="inferred from homology"/>
<feature type="binding site" evidence="15">
    <location>
        <begin position="180"/>
        <end position="182"/>
    </location>
    <ligand>
        <name>beta-D-galactose</name>
        <dbReference type="ChEBI" id="CHEBI:27667"/>
    </ligand>
</feature>
<keyword evidence="10 12" id="KW-0413">Isomerase</keyword>
<dbReference type="Gene3D" id="2.70.98.10">
    <property type="match status" value="1"/>
</dbReference>
<evidence type="ECO:0000256" key="8">
    <source>
        <dbReference type="ARBA" id="ARBA00022490"/>
    </source>
</evidence>
<dbReference type="CDD" id="cd09019">
    <property type="entry name" value="galactose_mutarotase_like"/>
    <property type="match status" value="1"/>
</dbReference>
<evidence type="ECO:0000256" key="11">
    <source>
        <dbReference type="ARBA" id="ARBA00023277"/>
    </source>
</evidence>
<evidence type="ECO:0000256" key="3">
    <source>
        <dbReference type="ARBA" id="ARBA00005028"/>
    </source>
</evidence>
<dbReference type="GO" id="GO:0030246">
    <property type="term" value="F:carbohydrate binding"/>
    <property type="evidence" value="ECO:0007669"/>
    <property type="project" value="InterPro"/>
</dbReference>
<dbReference type="GO" id="GO:0005737">
    <property type="term" value="C:cytoplasm"/>
    <property type="evidence" value="ECO:0007669"/>
    <property type="project" value="UniProtKB-SubCell"/>
</dbReference>
<dbReference type="GO" id="GO:0006006">
    <property type="term" value="P:glucose metabolic process"/>
    <property type="evidence" value="ECO:0007669"/>
    <property type="project" value="TreeGrafter"/>
</dbReference>
<dbReference type="GO" id="GO:0033499">
    <property type="term" value="P:galactose catabolic process via UDP-galactose, Leloir pathway"/>
    <property type="evidence" value="ECO:0007669"/>
    <property type="project" value="TreeGrafter"/>
</dbReference>
<evidence type="ECO:0000313" key="16">
    <source>
        <dbReference type="EMBL" id="SFC28531.1"/>
    </source>
</evidence>
<evidence type="ECO:0000256" key="5">
    <source>
        <dbReference type="ARBA" id="ARBA00011245"/>
    </source>
</evidence>
<dbReference type="EC" id="5.1.3.3" evidence="6 12"/>
<dbReference type="InterPro" id="IPR018052">
    <property type="entry name" value="Ald1_epimerase_CS"/>
</dbReference>
<comment type="subunit">
    <text evidence="5">Monomer.</text>
</comment>
<dbReference type="RefSeq" id="WP_090088249.1">
    <property type="nucleotide sequence ID" value="NZ_FOMG01000002.1"/>
</dbReference>
<dbReference type="InterPro" id="IPR047215">
    <property type="entry name" value="Galactose_mutarotase-like"/>
</dbReference>
<comment type="catalytic activity">
    <reaction evidence="1 12">
        <text>alpha-D-glucose = beta-D-glucose</text>
        <dbReference type="Rhea" id="RHEA:10264"/>
        <dbReference type="ChEBI" id="CHEBI:15903"/>
        <dbReference type="ChEBI" id="CHEBI:17925"/>
        <dbReference type="EC" id="5.1.3.3"/>
    </reaction>
</comment>
<name>A0A1I1HXG3_9CLOT</name>
<dbReference type="InterPro" id="IPR014718">
    <property type="entry name" value="GH-type_carb-bd"/>
</dbReference>
<dbReference type="SUPFAM" id="SSF74650">
    <property type="entry name" value="Galactose mutarotase-like"/>
    <property type="match status" value="1"/>
</dbReference>
<comment type="similarity">
    <text evidence="4 12">Belongs to the aldose epimerase family.</text>
</comment>
<dbReference type="AlphaFoldDB" id="A0A1I1HXG3"/>
<feature type="active site" description="Proton acceptor" evidence="13">
    <location>
        <position position="317"/>
    </location>
</feature>
<evidence type="ECO:0000256" key="12">
    <source>
        <dbReference type="PIRNR" id="PIRNR005096"/>
    </source>
</evidence>
<keyword evidence="17" id="KW-1185">Reference proteome</keyword>
<feature type="active site" description="Proton donor" evidence="13">
    <location>
        <position position="180"/>
    </location>
</feature>
<keyword evidence="8" id="KW-0963">Cytoplasm</keyword>
<dbReference type="OrthoDB" id="9779408at2"/>
<comment type="subcellular location">
    <subcellularLocation>
        <location evidence="2">Cytoplasm</location>
    </subcellularLocation>
</comment>
<dbReference type="PANTHER" id="PTHR10091:SF0">
    <property type="entry name" value="GALACTOSE MUTAROTASE"/>
    <property type="match status" value="1"/>
</dbReference>
<comment type="pathway">
    <text evidence="3 12">Carbohydrate metabolism; hexose metabolism.</text>
</comment>
<evidence type="ECO:0000256" key="15">
    <source>
        <dbReference type="PIRSR" id="PIRSR005096-3"/>
    </source>
</evidence>
<dbReference type="FunFam" id="2.70.98.10:FF:000003">
    <property type="entry name" value="Aldose 1-epimerase"/>
    <property type="match status" value="1"/>
</dbReference>
<dbReference type="EMBL" id="FOMG01000002">
    <property type="protein sequence ID" value="SFC28531.1"/>
    <property type="molecule type" value="Genomic_DNA"/>
</dbReference>
<dbReference type="PANTHER" id="PTHR10091">
    <property type="entry name" value="ALDOSE-1-EPIMERASE"/>
    <property type="match status" value="1"/>
</dbReference>
<evidence type="ECO:0000256" key="10">
    <source>
        <dbReference type="ARBA" id="ARBA00023235"/>
    </source>
</evidence>
<organism evidence="16 17">
    <name type="scientific">Clostridium uliginosum</name>
    <dbReference type="NCBI Taxonomy" id="119641"/>
    <lineage>
        <taxon>Bacteria</taxon>
        <taxon>Bacillati</taxon>
        <taxon>Bacillota</taxon>
        <taxon>Clostridia</taxon>
        <taxon>Eubacteriales</taxon>
        <taxon>Clostridiaceae</taxon>
        <taxon>Clostridium</taxon>
    </lineage>
</organism>
<feature type="binding site" evidence="14">
    <location>
        <position position="252"/>
    </location>
    <ligand>
        <name>beta-D-galactose</name>
        <dbReference type="ChEBI" id="CHEBI:27667"/>
    </ligand>
</feature>
<evidence type="ECO:0000256" key="2">
    <source>
        <dbReference type="ARBA" id="ARBA00004496"/>
    </source>
</evidence>
<dbReference type="Pfam" id="PF01263">
    <property type="entry name" value="Aldose_epim"/>
    <property type="match status" value="1"/>
</dbReference>
<dbReference type="InterPro" id="IPR015443">
    <property type="entry name" value="Aldose_1-epimerase"/>
</dbReference>
<dbReference type="GO" id="GO:0004034">
    <property type="term" value="F:aldose 1-epimerase activity"/>
    <property type="evidence" value="ECO:0007669"/>
    <property type="project" value="UniProtKB-EC"/>
</dbReference>
<dbReference type="Proteomes" id="UP000199263">
    <property type="component" value="Unassembled WGS sequence"/>
</dbReference>
<keyword evidence="9" id="KW-0597">Phosphoprotein</keyword>
<dbReference type="PROSITE" id="PS00545">
    <property type="entry name" value="ALDOSE_1_EPIMERASE"/>
    <property type="match status" value="1"/>
</dbReference>
<evidence type="ECO:0000256" key="6">
    <source>
        <dbReference type="ARBA" id="ARBA00013185"/>
    </source>
</evidence>
<dbReference type="UniPathway" id="UPA00242"/>
<dbReference type="InterPro" id="IPR008183">
    <property type="entry name" value="Aldose_1/G6P_1-epimerase"/>
</dbReference>
<evidence type="ECO:0000256" key="4">
    <source>
        <dbReference type="ARBA" id="ARBA00006206"/>
    </source>
</evidence>
<evidence type="ECO:0000256" key="14">
    <source>
        <dbReference type="PIRSR" id="PIRSR005096-2"/>
    </source>
</evidence>
<dbReference type="NCBIfam" id="NF008277">
    <property type="entry name" value="PRK11055.1"/>
    <property type="match status" value="1"/>
</dbReference>
<sequence>MGVKKKLYGKTPDGQEVYSFTLSNSKGMIVKILNYGGIISSIVVPDRYGKFEDVVLGYDKIEDYIKNKLFFGAIIGRHANRIENGKFKINGTEYILSKNEGNNQLHGGMVGFDKVIWNAEITQNGESEAVELCYFSLDGDEGYPGNLDVKVTYTLTEDNTLEIDYFAVSDKDTVVNLTNHSYFNLLGHGAGDILKHQVMINSDKFTVNNKNSIPTGEIKSVKETSMDFTKLTPIDQGIFDEYDQIKFGKGYDNNWILNVSGQKPEKAAEVFEASNGRVMEVYTTKPGVQFYTGNNIYESHNCKDGSTYNKYSGLCLETQYLPNLLKYKHFPSSILKCGEKYRHKTLYKFSTR</sequence>
<reference evidence="16 17" key="1">
    <citation type="submission" date="2016-10" db="EMBL/GenBank/DDBJ databases">
        <authorList>
            <person name="de Groot N.N."/>
        </authorList>
    </citation>
    <scope>NUCLEOTIDE SEQUENCE [LARGE SCALE GENOMIC DNA]</scope>
    <source>
        <strain evidence="16 17">DSM 12992</strain>
    </source>
</reference>
<keyword evidence="11 12" id="KW-0119">Carbohydrate metabolism</keyword>
<gene>
    <name evidence="16" type="ORF">SAMN05421842_10243</name>
</gene>
<dbReference type="STRING" id="119641.SAMN05421842_10243"/>
<evidence type="ECO:0000256" key="13">
    <source>
        <dbReference type="PIRSR" id="PIRSR005096-1"/>
    </source>
</evidence>
<feature type="binding site" evidence="15">
    <location>
        <begin position="80"/>
        <end position="81"/>
    </location>
    <ligand>
        <name>beta-D-galactose</name>
        <dbReference type="ChEBI" id="CHEBI:27667"/>
    </ligand>
</feature>
<dbReference type="PIRSF" id="PIRSF005096">
    <property type="entry name" value="GALM"/>
    <property type="match status" value="1"/>
</dbReference>
<dbReference type="InterPro" id="IPR011013">
    <property type="entry name" value="Gal_mutarotase_sf_dom"/>
</dbReference>